<name>A0A4T2A355_9PSED</name>
<dbReference type="AlphaFoldDB" id="A0A4T2A355"/>
<protein>
    <submittedName>
        <fullName evidence="2">DUF4166 domain-containing protein</fullName>
    </submittedName>
</protein>
<gene>
    <name evidence="2" type="ORF">D8779_10230</name>
</gene>
<dbReference type="RefSeq" id="WP_136664299.1">
    <property type="nucleotide sequence ID" value="NZ_RFLV01000001.1"/>
</dbReference>
<keyword evidence="3" id="KW-1185">Reference proteome</keyword>
<evidence type="ECO:0000259" key="1">
    <source>
        <dbReference type="Pfam" id="PF13761"/>
    </source>
</evidence>
<dbReference type="Proteomes" id="UP000307541">
    <property type="component" value="Unassembled WGS sequence"/>
</dbReference>
<proteinExistence type="predicted"/>
<dbReference type="InterPro" id="IPR025311">
    <property type="entry name" value="DUF4166"/>
</dbReference>
<dbReference type="EMBL" id="RFLV01000001">
    <property type="protein sequence ID" value="TIH11027.1"/>
    <property type="molecule type" value="Genomic_DNA"/>
</dbReference>
<dbReference type="Pfam" id="PF13761">
    <property type="entry name" value="DUF4166"/>
    <property type="match status" value="1"/>
</dbReference>
<reference evidence="2 3" key="1">
    <citation type="submission" date="2018-10" db="EMBL/GenBank/DDBJ databases">
        <title>Pseudomonas leptonychotis sp. nov., isolated from Weddell seals in Antarctica.</title>
        <authorList>
            <person name="Novakova D."/>
            <person name="Svec P."/>
            <person name="Kralova S."/>
            <person name="Kristofova L."/>
            <person name="Zeman M."/>
            <person name="Pantucek R."/>
            <person name="Maslanova I."/>
            <person name="Sedlacek I."/>
        </authorList>
    </citation>
    <scope>NUCLEOTIDE SEQUENCE [LARGE SCALE GENOMIC DNA]</scope>
    <source>
        <strain evidence="2 3">CCM 8849</strain>
    </source>
</reference>
<comment type="caution">
    <text evidence="2">The sequence shown here is derived from an EMBL/GenBank/DDBJ whole genome shotgun (WGS) entry which is preliminary data.</text>
</comment>
<sequence length="197" mass="22035">MSVVERWFGAGFTQLHPLLQQLHQQGGKLHGDVDLQFGRGLAGVIGVRLATRLGVPTKQARVKFQVDIHDSDNTLHWNRYFADSAVLYSRFQPSGSWPHGHWLESTGAVKLALAVDVIEGGWYWRPLKAWLHGVRIPLWLLPHTEAYKRIEEGRYQFYVGFNLPLLGNLFSYSGALQLEHTATIPNSATAITVAAAP</sequence>
<evidence type="ECO:0000313" key="2">
    <source>
        <dbReference type="EMBL" id="TIH11027.1"/>
    </source>
</evidence>
<evidence type="ECO:0000313" key="3">
    <source>
        <dbReference type="Proteomes" id="UP000307541"/>
    </source>
</evidence>
<organism evidence="2 3">
    <name type="scientific">Pseudomonas leptonychotis</name>
    <dbReference type="NCBI Taxonomy" id="2448482"/>
    <lineage>
        <taxon>Bacteria</taxon>
        <taxon>Pseudomonadati</taxon>
        <taxon>Pseudomonadota</taxon>
        <taxon>Gammaproteobacteria</taxon>
        <taxon>Pseudomonadales</taxon>
        <taxon>Pseudomonadaceae</taxon>
        <taxon>Pseudomonas</taxon>
    </lineage>
</organism>
<feature type="domain" description="DUF4166" evidence="1">
    <location>
        <begin position="15"/>
        <end position="176"/>
    </location>
</feature>
<accession>A0A4T2A355</accession>
<dbReference type="OrthoDB" id="9154479at2"/>